<evidence type="ECO:0000313" key="2">
    <source>
        <dbReference type="Proteomes" id="UP001062846"/>
    </source>
</evidence>
<dbReference type="EMBL" id="CM046391">
    <property type="protein sequence ID" value="KAI8561680.1"/>
    <property type="molecule type" value="Genomic_DNA"/>
</dbReference>
<gene>
    <name evidence="1" type="ORF">RHMOL_Rhmol04G0359200</name>
</gene>
<reference evidence="1" key="1">
    <citation type="submission" date="2022-02" db="EMBL/GenBank/DDBJ databases">
        <title>Plant Genome Project.</title>
        <authorList>
            <person name="Zhang R.-G."/>
        </authorList>
    </citation>
    <scope>NUCLEOTIDE SEQUENCE</scope>
    <source>
        <strain evidence="1">AT1</strain>
    </source>
</reference>
<protein>
    <submittedName>
        <fullName evidence="1">Uncharacterized protein</fullName>
    </submittedName>
</protein>
<comment type="caution">
    <text evidence="1">The sequence shown here is derived from an EMBL/GenBank/DDBJ whole genome shotgun (WGS) entry which is preliminary data.</text>
</comment>
<name>A0ACC0P7T6_RHOML</name>
<accession>A0ACC0P7T6</accession>
<evidence type="ECO:0000313" key="1">
    <source>
        <dbReference type="EMBL" id="KAI8561680.1"/>
    </source>
</evidence>
<dbReference type="Proteomes" id="UP001062846">
    <property type="component" value="Chromosome 4"/>
</dbReference>
<keyword evidence="2" id="KW-1185">Reference proteome</keyword>
<organism evidence="1 2">
    <name type="scientific">Rhododendron molle</name>
    <name type="common">Chinese azalea</name>
    <name type="synonym">Azalea mollis</name>
    <dbReference type="NCBI Taxonomy" id="49168"/>
    <lineage>
        <taxon>Eukaryota</taxon>
        <taxon>Viridiplantae</taxon>
        <taxon>Streptophyta</taxon>
        <taxon>Embryophyta</taxon>
        <taxon>Tracheophyta</taxon>
        <taxon>Spermatophyta</taxon>
        <taxon>Magnoliopsida</taxon>
        <taxon>eudicotyledons</taxon>
        <taxon>Gunneridae</taxon>
        <taxon>Pentapetalae</taxon>
        <taxon>asterids</taxon>
        <taxon>Ericales</taxon>
        <taxon>Ericaceae</taxon>
        <taxon>Ericoideae</taxon>
        <taxon>Rhodoreae</taxon>
        <taxon>Rhododendron</taxon>
    </lineage>
</organism>
<proteinExistence type="predicted"/>
<sequence length="108" mass="12761">MHGWKNRTKPSTYTWHSLEQQFLHGLKEEKEGGGMRERIHITIIIIKMRSLLDSTNCDYGNFRIVENSRNFSFVTTRNFYGRFITLNFTKWLKFVNVIVPLEGTLSAF</sequence>